<comment type="caution">
    <text evidence="3">The sequence shown here is derived from an EMBL/GenBank/DDBJ whole genome shotgun (WGS) entry which is preliminary data.</text>
</comment>
<accession>A0A1B8TUL1</accession>
<name>A0A1B8TUL1_9FLAO</name>
<keyword evidence="1" id="KW-1133">Transmembrane helix</keyword>
<protein>
    <recommendedName>
        <fullName evidence="2">TonB C-terminal domain-containing protein</fullName>
    </recommendedName>
</protein>
<keyword evidence="4" id="KW-1185">Reference proteome</keyword>
<feature type="transmembrane region" description="Helical" evidence="1">
    <location>
        <begin position="15"/>
        <end position="35"/>
    </location>
</feature>
<dbReference type="InterPro" id="IPR037682">
    <property type="entry name" value="TonB_C"/>
</dbReference>
<dbReference type="EMBL" id="LSFL01000035">
    <property type="protein sequence ID" value="OBY63371.1"/>
    <property type="molecule type" value="Genomic_DNA"/>
</dbReference>
<dbReference type="RefSeq" id="WP_068361653.1">
    <property type="nucleotide sequence ID" value="NZ_CP019337.1"/>
</dbReference>
<evidence type="ECO:0000256" key="1">
    <source>
        <dbReference type="SAM" id="Phobius"/>
    </source>
</evidence>
<dbReference type="OrthoDB" id="1522859at2"/>
<organism evidence="3 4">
    <name type="scientific">Polaribacter reichenbachii</name>
    <dbReference type="NCBI Taxonomy" id="996801"/>
    <lineage>
        <taxon>Bacteria</taxon>
        <taxon>Pseudomonadati</taxon>
        <taxon>Bacteroidota</taxon>
        <taxon>Flavobacteriia</taxon>
        <taxon>Flavobacteriales</taxon>
        <taxon>Flavobacteriaceae</taxon>
    </lineage>
</organism>
<dbReference type="STRING" id="996801.BW723_04560"/>
<gene>
    <name evidence="3" type="ORF">LPB301_11150</name>
</gene>
<dbReference type="Gene3D" id="3.30.1150.10">
    <property type="match status" value="1"/>
</dbReference>
<dbReference type="Proteomes" id="UP000092612">
    <property type="component" value="Unassembled WGS sequence"/>
</dbReference>
<sequence>MKNVKKLPTKQLEKFSTIFTQLGLVLVLFIVYLTLEHKTEKKSVMAKEFHQPETVYLNPDEVPVFKREPKKQPKIKVAQNSVFLEDEPVEKGDNEIIETLIDPEPTDVKQVELNEGDIIEVDIPETIIEDVPYDFVQNAPVFKGCEGLSKEENRICFDKKMKKFVQRNFDVGLANDLGLNSGKYRISTQFIIDDKGNVVDIKIRAPHAKLKLETKGLINKLPKFSPGIQNNRPVKVKYNLPISFIIE</sequence>
<dbReference type="Pfam" id="PF03544">
    <property type="entry name" value="TonB_C"/>
    <property type="match status" value="1"/>
</dbReference>
<dbReference type="GO" id="GO:0055085">
    <property type="term" value="P:transmembrane transport"/>
    <property type="evidence" value="ECO:0007669"/>
    <property type="project" value="InterPro"/>
</dbReference>
<dbReference type="KEGG" id="prn:BW723_04560"/>
<proteinExistence type="predicted"/>
<evidence type="ECO:0000313" key="4">
    <source>
        <dbReference type="Proteomes" id="UP000092612"/>
    </source>
</evidence>
<keyword evidence="1" id="KW-0472">Membrane</keyword>
<dbReference type="AlphaFoldDB" id="A0A1B8TUL1"/>
<feature type="domain" description="TonB C-terminal" evidence="2">
    <location>
        <begin position="186"/>
        <end position="245"/>
    </location>
</feature>
<evidence type="ECO:0000313" key="3">
    <source>
        <dbReference type="EMBL" id="OBY63371.1"/>
    </source>
</evidence>
<evidence type="ECO:0000259" key="2">
    <source>
        <dbReference type="Pfam" id="PF03544"/>
    </source>
</evidence>
<dbReference type="SUPFAM" id="SSF74653">
    <property type="entry name" value="TolA/TonB C-terminal domain"/>
    <property type="match status" value="1"/>
</dbReference>
<reference evidence="4" key="1">
    <citation type="submission" date="2016-02" db="EMBL/GenBank/DDBJ databases">
        <title>Paenibacillus sp. LPB0068, isolated from Crassostrea gigas.</title>
        <authorList>
            <person name="Shin S.-K."/>
            <person name="Yi H."/>
        </authorList>
    </citation>
    <scope>NUCLEOTIDE SEQUENCE [LARGE SCALE GENOMIC DNA]</scope>
    <source>
        <strain evidence="4">KCTC 23969</strain>
    </source>
</reference>
<keyword evidence="1" id="KW-0812">Transmembrane</keyword>